<evidence type="ECO:0000256" key="1">
    <source>
        <dbReference type="SAM" id="SignalP"/>
    </source>
</evidence>
<proteinExistence type="predicted"/>
<feature type="chain" id="PRO_5012486730" evidence="1">
    <location>
        <begin position="24"/>
        <end position="123"/>
    </location>
</feature>
<keyword evidence="1" id="KW-0732">Signal</keyword>
<organism evidence="2">
    <name type="scientific">uncultured Mycobacterium sp</name>
    <dbReference type="NCBI Taxonomy" id="171292"/>
    <lineage>
        <taxon>Bacteria</taxon>
        <taxon>Bacillati</taxon>
        <taxon>Actinomycetota</taxon>
        <taxon>Actinomycetes</taxon>
        <taxon>Mycobacteriales</taxon>
        <taxon>Mycobacteriaceae</taxon>
        <taxon>Mycobacterium</taxon>
        <taxon>environmental samples</taxon>
    </lineage>
</organism>
<name>A0A1Y5PQT0_9MYCO</name>
<dbReference type="EMBL" id="FLQS01000049">
    <property type="protein sequence ID" value="SBS78258.1"/>
    <property type="molecule type" value="Genomic_DNA"/>
</dbReference>
<feature type="signal peptide" evidence="1">
    <location>
        <begin position="1"/>
        <end position="23"/>
    </location>
</feature>
<dbReference type="AlphaFoldDB" id="A0A1Y5PQT0"/>
<accession>A0A1Y5PQT0</accession>
<reference evidence="2" key="1">
    <citation type="submission" date="2016-03" db="EMBL/GenBank/DDBJ databases">
        <authorList>
            <person name="Ploux O."/>
        </authorList>
    </citation>
    <scope>NUCLEOTIDE SEQUENCE</scope>
    <source>
        <strain evidence="2">UC10</strain>
    </source>
</reference>
<gene>
    <name evidence="2" type="ORF">MHPYR_530045</name>
</gene>
<evidence type="ECO:0000313" key="2">
    <source>
        <dbReference type="EMBL" id="SBS78258.1"/>
    </source>
</evidence>
<sequence length="123" mass="13333">MLTAMRSLTPTLLALLASGLRSAAPRSAPGARKLDVLTITRNTKKIKTIKSTDCKQVVADSFEILVDPKPKRPGVNPAIGFKVDTVDGHAFIIPIEFGTAKSLAMMMLKTLLLNAPQLFHEYS</sequence>
<protein>
    <submittedName>
        <fullName evidence="2">Uncharacterized protein</fullName>
    </submittedName>
</protein>